<evidence type="ECO:0000256" key="2">
    <source>
        <dbReference type="ARBA" id="ARBA00008891"/>
    </source>
</evidence>
<feature type="domain" description="Pectinesterase catalytic" evidence="9">
    <location>
        <begin position="149"/>
        <end position="395"/>
    </location>
</feature>
<dbReference type="PANTHER" id="PTHR31321:SF73">
    <property type="entry name" value="PECTINESTERASE 14-RELATED"/>
    <property type="match status" value="1"/>
</dbReference>
<dbReference type="PROSITE" id="PS00503">
    <property type="entry name" value="PECTINESTERASE_2"/>
    <property type="match status" value="1"/>
</dbReference>
<name>A0AA38LJI6_TAXCH</name>
<feature type="active site" evidence="7">
    <location>
        <position position="302"/>
    </location>
</feature>
<proteinExistence type="inferred from homology"/>
<gene>
    <name evidence="10" type="ORF">KI387_006254</name>
</gene>
<evidence type="ECO:0000256" key="7">
    <source>
        <dbReference type="PROSITE-ProRule" id="PRU10040"/>
    </source>
</evidence>
<dbReference type="GO" id="GO:0042545">
    <property type="term" value="P:cell wall modification"/>
    <property type="evidence" value="ECO:0007669"/>
    <property type="project" value="UniProtKB-UniRule"/>
</dbReference>
<sequence>VMEQFLSHKLIHSHALHDEYLSAISLMQHLFSVVFMKIITTVESKTLSVLEIMDSLRRNLLIVASAIAIALISTQLVPQSNVGGTVQPSQFSSISNKAIEALESIISLVPSDFVKSVARKHHKKKKQMNKCDEKLPPYFVLDEGYSQVMVVDQDGCGNYTSVQKAVDAVPEQSLNRTMIVINPGVYKEKVSVAESKPSITFQGRGYLNTSIVWNDTANSSHGTFFSASVTVFASNFIARNISFQNTAPPANPGDVGGQAVAIKISGDQAAFYGCGFYGAQDTLHDDKGRHYFKECFIQGSIDFIFGNGRSLYEDCHLNSIANPVPSGATTITGAITAHGRQSAEENTGFSFVSCSIGGTGRIWLGRAWGPYSLVLFSNTYMSDIIAPEGWNDWNDPKRDQYDFIPS</sequence>
<keyword evidence="4 8" id="KW-0378">Hydrolase</keyword>
<dbReference type="Pfam" id="PF01095">
    <property type="entry name" value="Pectinesterase"/>
    <property type="match status" value="1"/>
</dbReference>
<dbReference type="PANTHER" id="PTHR31321">
    <property type="entry name" value="ACYL-COA THIOESTER HYDROLASE YBHC-RELATED"/>
    <property type="match status" value="1"/>
</dbReference>
<evidence type="ECO:0000256" key="1">
    <source>
        <dbReference type="ARBA" id="ARBA00005184"/>
    </source>
</evidence>
<dbReference type="Gene3D" id="2.160.20.10">
    <property type="entry name" value="Single-stranded right-handed beta-helix, Pectin lyase-like"/>
    <property type="match status" value="1"/>
</dbReference>
<evidence type="ECO:0000256" key="5">
    <source>
        <dbReference type="ARBA" id="ARBA00023085"/>
    </source>
</evidence>
<keyword evidence="5 8" id="KW-0063">Aspartyl esterase</keyword>
<dbReference type="EMBL" id="JAHRHJ020000002">
    <property type="protein sequence ID" value="KAH9326076.1"/>
    <property type="molecule type" value="Genomic_DNA"/>
</dbReference>
<dbReference type="InterPro" id="IPR012334">
    <property type="entry name" value="Pectin_lyas_fold"/>
</dbReference>
<protein>
    <recommendedName>
        <fullName evidence="3 8">Pectinesterase</fullName>
        <ecNumber evidence="3 8">3.1.1.11</ecNumber>
    </recommendedName>
</protein>
<evidence type="ECO:0000256" key="8">
    <source>
        <dbReference type="RuleBase" id="RU000589"/>
    </source>
</evidence>
<dbReference type="GO" id="GO:0030599">
    <property type="term" value="F:pectinesterase activity"/>
    <property type="evidence" value="ECO:0007669"/>
    <property type="project" value="UniProtKB-UniRule"/>
</dbReference>
<dbReference type="GO" id="GO:0045490">
    <property type="term" value="P:pectin catabolic process"/>
    <property type="evidence" value="ECO:0007669"/>
    <property type="project" value="UniProtKB-UniRule"/>
</dbReference>
<dbReference type="SUPFAM" id="SSF51126">
    <property type="entry name" value="Pectin lyase-like"/>
    <property type="match status" value="1"/>
</dbReference>
<evidence type="ECO:0000313" key="11">
    <source>
        <dbReference type="Proteomes" id="UP000824469"/>
    </source>
</evidence>
<dbReference type="InterPro" id="IPR000070">
    <property type="entry name" value="Pectinesterase_cat"/>
</dbReference>
<feature type="non-terminal residue" evidence="10">
    <location>
        <position position="1"/>
    </location>
</feature>
<comment type="catalytic activity">
    <reaction evidence="6 8">
        <text>[(1-&gt;4)-alpha-D-galacturonosyl methyl ester](n) + n H2O = [(1-&gt;4)-alpha-D-galacturonosyl](n) + n methanol + n H(+)</text>
        <dbReference type="Rhea" id="RHEA:22380"/>
        <dbReference type="Rhea" id="RHEA-COMP:14570"/>
        <dbReference type="Rhea" id="RHEA-COMP:14573"/>
        <dbReference type="ChEBI" id="CHEBI:15377"/>
        <dbReference type="ChEBI" id="CHEBI:15378"/>
        <dbReference type="ChEBI" id="CHEBI:17790"/>
        <dbReference type="ChEBI" id="CHEBI:140522"/>
        <dbReference type="ChEBI" id="CHEBI:140523"/>
        <dbReference type="EC" id="3.1.1.11"/>
    </reaction>
</comment>
<keyword evidence="11" id="KW-1185">Reference proteome</keyword>
<comment type="similarity">
    <text evidence="2">Belongs to the pectinesterase family.</text>
</comment>
<dbReference type="InterPro" id="IPR011050">
    <property type="entry name" value="Pectin_lyase_fold/virulence"/>
</dbReference>
<comment type="pathway">
    <text evidence="1 8">Glycan metabolism; pectin degradation; 2-dehydro-3-deoxy-D-gluconate from pectin: step 1/5.</text>
</comment>
<comment type="caution">
    <text evidence="10">The sequence shown here is derived from an EMBL/GenBank/DDBJ whole genome shotgun (WGS) entry which is preliminary data.</text>
</comment>
<evidence type="ECO:0000313" key="10">
    <source>
        <dbReference type="EMBL" id="KAH9326076.1"/>
    </source>
</evidence>
<organism evidence="10 11">
    <name type="scientific">Taxus chinensis</name>
    <name type="common">Chinese yew</name>
    <name type="synonym">Taxus wallichiana var. chinensis</name>
    <dbReference type="NCBI Taxonomy" id="29808"/>
    <lineage>
        <taxon>Eukaryota</taxon>
        <taxon>Viridiplantae</taxon>
        <taxon>Streptophyta</taxon>
        <taxon>Embryophyta</taxon>
        <taxon>Tracheophyta</taxon>
        <taxon>Spermatophyta</taxon>
        <taxon>Pinopsida</taxon>
        <taxon>Pinidae</taxon>
        <taxon>Conifers II</taxon>
        <taxon>Cupressales</taxon>
        <taxon>Taxaceae</taxon>
        <taxon>Taxus</taxon>
    </lineage>
</organism>
<evidence type="ECO:0000256" key="6">
    <source>
        <dbReference type="ARBA" id="ARBA00047928"/>
    </source>
</evidence>
<dbReference type="AlphaFoldDB" id="A0AA38LJI6"/>
<dbReference type="InterPro" id="IPR033131">
    <property type="entry name" value="Pectinesterase_Asp_AS"/>
</dbReference>
<dbReference type="Proteomes" id="UP000824469">
    <property type="component" value="Unassembled WGS sequence"/>
</dbReference>
<dbReference type="EC" id="3.1.1.11" evidence="3 8"/>
<reference evidence="10 11" key="1">
    <citation type="journal article" date="2021" name="Nat. Plants">
        <title>The Taxus genome provides insights into paclitaxel biosynthesis.</title>
        <authorList>
            <person name="Xiong X."/>
            <person name="Gou J."/>
            <person name="Liao Q."/>
            <person name="Li Y."/>
            <person name="Zhou Q."/>
            <person name="Bi G."/>
            <person name="Li C."/>
            <person name="Du R."/>
            <person name="Wang X."/>
            <person name="Sun T."/>
            <person name="Guo L."/>
            <person name="Liang H."/>
            <person name="Lu P."/>
            <person name="Wu Y."/>
            <person name="Zhang Z."/>
            <person name="Ro D.K."/>
            <person name="Shang Y."/>
            <person name="Huang S."/>
            <person name="Yan J."/>
        </authorList>
    </citation>
    <scope>NUCLEOTIDE SEQUENCE [LARGE SCALE GENOMIC DNA]</scope>
    <source>
        <strain evidence="10">Ta-2019</strain>
    </source>
</reference>
<evidence type="ECO:0000256" key="3">
    <source>
        <dbReference type="ARBA" id="ARBA00013229"/>
    </source>
</evidence>
<accession>A0AA38LJI6</accession>
<evidence type="ECO:0000256" key="4">
    <source>
        <dbReference type="ARBA" id="ARBA00022801"/>
    </source>
</evidence>
<evidence type="ECO:0000259" key="9">
    <source>
        <dbReference type="Pfam" id="PF01095"/>
    </source>
</evidence>